<accession>A0A418NVV3</accession>
<evidence type="ECO:0000313" key="2">
    <source>
        <dbReference type="EMBL" id="RIV88723.1"/>
    </source>
</evidence>
<dbReference type="SUPFAM" id="SSF56935">
    <property type="entry name" value="Porins"/>
    <property type="match status" value="1"/>
</dbReference>
<dbReference type="RefSeq" id="WP_119583999.1">
    <property type="nucleotide sequence ID" value="NZ_CAWODQ010000001.1"/>
</dbReference>
<dbReference type="AlphaFoldDB" id="A0A418NVV3"/>
<dbReference type="OrthoDB" id="7416805at2"/>
<reference evidence="2 3" key="1">
    <citation type="submission" date="2018-08" db="EMBL/GenBank/DDBJ databases">
        <title>Erythrobacter zhengii sp.nov., a bacterium isolated from deep-sea sediment.</title>
        <authorList>
            <person name="Fang C."/>
            <person name="Wu Y.-H."/>
            <person name="Sun C."/>
            <person name="Wang H."/>
            <person name="Cheng H."/>
            <person name="Meng F.-X."/>
            <person name="Wang C.-S."/>
            <person name="Xu X.-W."/>
        </authorList>
    </citation>
    <scope>NUCLEOTIDE SEQUENCE [LARGE SCALE GENOMIC DNA]</scope>
    <source>
        <strain evidence="2 3">V18</strain>
    </source>
</reference>
<name>A0A418NVV3_9SPHN</name>
<evidence type="ECO:0000313" key="3">
    <source>
        <dbReference type="Proteomes" id="UP000286576"/>
    </source>
</evidence>
<dbReference type="Proteomes" id="UP000286576">
    <property type="component" value="Unassembled WGS sequence"/>
</dbReference>
<feature type="signal peptide" evidence="1">
    <location>
        <begin position="1"/>
        <end position="26"/>
    </location>
</feature>
<sequence>MAVLAKFTTTASLALALALLPGSALAQQQEPAAASAAQDGADAGRDERTRRADIAPYIEASQVVTAQLQPGDDVLTYTQLAAGVDATIAGRNSAASASLRYERDIGYGDAVDSDTVSGIARASVGLVRQGITLEAGGLASRTSVDASGFSSIGQIGGNEDSTSQIYSVYAGPSVQTRSGPVEISGQYRLGYTRVESPDAVVVAPGEDAVDIFDDSVTHNAALRVGLAPGTVAPVGVGVGAGWNRQDISNLDQRIDDKYVRGDVTLPVSPNVALVAGVGFEDVEVSSRNALLDENDNPVIGPDGRLVTDDSQPRQIAYQTDGLIWDVGVMWRPSRRTSLSATVGRRYGSTTYYGSLSYSPNANSGLSVAVYDNITGFGGQLTDAIDLLGTDFQAVRNPISGDLGGCVIGVTGNNCTLAQLNSLRSSVFRNRGVSASYSAVAGRTSFGLGAGYDRRSFIGGENTVLASIDGVVDESYYVAANIAHQLDRNSGLSAGAYASWFDAGAGDLGDGIGYSASLAYNRDIWRGLTGVAAVGIDGISRDDDLTDYSSASALLGLRYTFD</sequence>
<organism evidence="2 3">
    <name type="scientific">Aurantiacibacter zhengii</name>
    <dbReference type="NCBI Taxonomy" id="2307003"/>
    <lineage>
        <taxon>Bacteria</taxon>
        <taxon>Pseudomonadati</taxon>
        <taxon>Pseudomonadota</taxon>
        <taxon>Alphaproteobacteria</taxon>
        <taxon>Sphingomonadales</taxon>
        <taxon>Erythrobacteraceae</taxon>
        <taxon>Aurantiacibacter</taxon>
    </lineage>
</organism>
<proteinExistence type="predicted"/>
<evidence type="ECO:0000256" key="1">
    <source>
        <dbReference type="SAM" id="SignalP"/>
    </source>
</evidence>
<keyword evidence="3" id="KW-1185">Reference proteome</keyword>
<gene>
    <name evidence="2" type="ORF">D2V07_00115</name>
</gene>
<protein>
    <submittedName>
        <fullName evidence="2">Preprotein translocase subunit YajC</fullName>
    </submittedName>
</protein>
<keyword evidence="1" id="KW-0732">Signal</keyword>
<comment type="caution">
    <text evidence="2">The sequence shown here is derived from an EMBL/GenBank/DDBJ whole genome shotgun (WGS) entry which is preliminary data.</text>
</comment>
<feature type="chain" id="PRO_5019006195" evidence="1">
    <location>
        <begin position="27"/>
        <end position="561"/>
    </location>
</feature>
<dbReference type="EMBL" id="QXFL01000001">
    <property type="protein sequence ID" value="RIV88723.1"/>
    <property type="molecule type" value="Genomic_DNA"/>
</dbReference>